<dbReference type="InterPro" id="IPR012337">
    <property type="entry name" value="RNaseH-like_sf"/>
</dbReference>
<organism evidence="2 3">
    <name type="scientific">Brassica cretica</name>
    <name type="common">Mustard</name>
    <dbReference type="NCBI Taxonomy" id="69181"/>
    <lineage>
        <taxon>Eukaryota</taxon>
        <taxon>Viridiplantae</taxon>
        <taxon>Streptophyta</taxon>
        <taxon>Embryophyta</taxon>
        <taxon>Tracheophyta</taxon>
        <taxon>Spermatophyta</taxon>
        <taxon>Magnoliopsida</taxon>
        <taxon>eudicotyledons</taxon>
        <taxon>Gunneridae</taxon>
        <taxon>Pentapetalae</taxon>
        <taxon>rosids</taxon>
        <taxon>malvids</taxon>
        <taxon>Brassicales</taxon>
        <taxon>Brassicaceae</taxon>
        <taxon>Brassiceae</taxon>
        <taxon>Brassica</taxon>
    </lineage>
</organism>
<gene>
    <name evidence="2" type="ORF">DY000_02012695</name>
</gene>
<evidence type="ECO:0000259" key="1">
    <source>
        <dbReference type="Pfam" id="PF13456"/>
    </source>
</evidence>
<reference evidence="2 3" key="1">
    <citation type="journal article" date="2020" name="BMC Genomics">
        <title>Intraspecific diversification of the crop wild relative Brassica cretica Lam. using demographic model selection.</title>
        <authorList>
            <person name="Kioukis A."/>
            <person name="Michalopoulou V.A."/>
            <person name="Briers L."/>
            <person name="Pirintsos S."/>
            <person name="Studholme D.J."/>
            <person name="Pavlidis P."/>
            <person name="Sarris P.F."/>
        </authorList>
    </citation>
    <scope>NUCLEOTIDE SEQUENCE [LARGE SCALE GENOMIC DNA]</scope>
    <source>
        <strain evidence="3">cv. PFS-1207/04</strain>
    </source>
</reference>
<protein>
    <recommendedName>
        <fullName evidence="1">RNase H type-1 domain-containing protein</fullName>
    </recommendedName>
</protein>
<dbReference type="PANTHER" id="PTHR47074:SF49">
    <property type="entry name" value="POLYNUCLEOTIDYL TRANSFERASE, RIBONUCLEASE H-LIKE SUPERFAMILY PROTEIN"/>
    <property type="match status" value="1"/>
</dbReference>
<comment type="caution">
    <text evidence="2">The sequence shown here is derived from an EMBL/GenBank/DDBJ whole genome shotgun (WGS) entry which is preliminary data.</text>
</comment>
<dbReference type="EMBL" id="QGKV02000759">
    <property type="protein sequence ID" value="KAF3567230.1"/>
    <property type="molecule type" value="Genomic_DNA"/>
</dbReference>
<dbReference type="CDD" id="cd06222">
    <property type="entry name" value="RNase_H_like"/>
    <property type="match status" value="1"/>
</dbReference>
<dbReference type="InterPro" id="IPR052929">
    <property type="entry name" value="RNase_H-like_EbsB-rel"/>
</dbReference>
<dbReference type="Proteomes" id="UP000266723">
    <property type="component" value="Unassembled WGS sequence"/>
</dbReference>
<evidence type="ECO:0000313" key="2">
    <source>
        <dbReference type="EMBL" id="KAF3567230.1"/>
    </source>
</evidence>
<dbReference type="InterPro" id="IPR044730">
    <property type="entry name" value="RNase_H-like_dom_plant"/>
</dbReference>
<dbReference type="InterPro" id="IPR002156">
    <property type="entry name" value="RNaseH_domain"/>
</dbReference>
<dbReference type="SUPFAM" id="SSF53098">
    <property type="entry name" value="Ribonuclease H-like"/>
    <property type="match status" value="1"/>
</dbReference>
<accession>A0ABQ7D6W1</accession>
<dbReference type="Gene3D" id="3.30.420.10">
    <property type="entry name" value="Ribonuclease H-like superfamily/Ribonuclease H"/>
    <property type="match status" value="1"/>
</dbReference>
<sequence length="337" mass="38231">MRQESVSQPSFLEAQAFYIWNADKSGHCRYAQDVWKLGPWNDPFDPNLVVSIKTLIVGLQSRKNLSPYGISINLLPWLFWSIWCSRNQLLFLNRLTYLSIKLLLLAREWEKAQSSDSGRSISHQILSLLPSEMTISIRYNTCAAWRSDSSTASISWIFASPSSSELNQGSMIQLHVSSPLLAEALALREALLQATSLNITDIWIRSNSQVLVREFNRKRGPSELHRTPMDIIGLSSSFVLCFLSFVSRNFNGPADVLAREERKRFIFFCLPVSIRPCFPTVGLRILGSGDFHNTLRRLCLWEAVAPTAPSSPVFLRDVPFLLPIYAFSLHLLNQLLI</sequence>
<keyword evidence="3" id="KW-1185">Reference proteome</keyword>
<name>A0ABQ7D6W1_BRACR</name>
<feature type="domain" description="RNase H type-1" evidence="1">
    <location>
        <begin position="141"/>
        <end position="260"/>
    </location>
</feature>
<evidence type="ECO:0000313" key="3">
    <source>
        <dbReference type="Proteomes" id="UP000266723"/>
    </source>
</evidence>
<dbReference type="Pfam" id="PF13456">
    <property type="entry name" value="RVT_3"/>
    <property type="match status" value="1"/>
</dbReference>
<dbReference type="PANTHER" id="PTHR47074">
    <property type="entry name" value="BNAC02G40300D PROTEIN"/>
    <property type="match status" value="1"/>
</dbReference>
<proteinExistence type="predicted"/>
<dbReference type="InterPro" id="IPR036397">
    <property type="entry name" value="RNaseH_sf"/>
</dbReference>